<reference evidence="1 2" key="1">
    <citation type="journal article" date="2022" name="DNA Res.">
        <title>Chromosomal-level genome assembly of the orchid tree Bauhinia variegata (Leguminosae; Cercidoideae) supports the allotetraploid origin hypothesis of Bauhinia.</title>
        <authorList>
            <person name="Zhong Y."/>
            <person name="Chen Y."/>
            <person name="Zheng D."/>
            <person name="Pang J."/>
            <person name="Liu Y."/>
            <person name="Luo S."/>
            <person name="Meng S."/>
            <person name="Qian L."/>
            <person name="Wei D."/>
            <person name="Dai S."/>
            <person name="Zhou R."/>
        </authorList>
    </citation>
    <scope>NUCLEOTIDE SEQUENCE [LARGE SCALE GENOMIC DNA]</scope>
    <source>
        <strain evidence="1">BV-YZ2020</strain>
    </source>
</reference>
<evidence type="ECO:0000313" key="1">
    <source>
        <dbReference type="EMBL" id="KAI4344938.1"/>
    </source>
</evidence>
<protein>
    <submittedName>
        <fullName evidence="1">Uncharacterized protein</fullName>
    </submittedName>
</protein>
<sequence>MALDVDPEGLLHEPNYLNEEERIHNSQRYGEVRQGNGWKMCRSAIGYHCASRTFGYKETLNEWERIHIYINSYLIRGELHEKQSRLAEVLASSYHDLSYQLKPCFLYLSQFPENSEIPTNKLIRLWIAEGVVSSQYEIQRDETMEDVAECYLGEMGSTGRIKTCRLHDLMHDLCLSKATQESFLHITSNSQQNMMYISSSSNQTGAESTVAVRRLAVFLDEHVDQLIPFNQHRRSLLYFHEKKCRMENWQIIKDVVESFKLLRVLDLEGI</sequence>
<keyword evidence="2" id="KW-1185">Reference proteome</keyword>
<name>A0ACB9P943_BAUVA</name>
<evidence type="ECO:0000313" key="2">
    <source>
        <dbReference type="Proteomes" id="UP000828941"/>
    </source>
</evidence>
<gene>
    <name evidence="1" type="ORF">L6164_012115</name>
</gene>
<accession>A0ACB9P943</accession>
<comment type="caution">
    <text evidence="1">The sequence shown here is derived from an EMBL/GenBank/DDBJ whole genome shotgun (WGS) entry which is preliminary data.</text>
</comment>
<proteinExistence type="predicted"/>
<dbReference type="EMBL" id="CM039430">
    <property type="protein sequence ID" value="KAI4344938.1"/>
    <property type="molecule type" value="Genomic_DNA"/>
</dbReference>
<organism evidence="1 2">
    <name type="scientific">Bauhinia variegata</name>
    <name type="common">Purple orchid tree</name>
    <name type="synonym">Phanera variegata</name>
    <dbReference type="NCBI Taxonomy" id="167791"/>
    <lineage>
        <taxon>Eukaryota</taxon>
        <taxon>Viridiplantae</taxon>
        <taxon>Streptophyta</taxon>
        <taxon>Embryophyta</taxon>
        <taxon>Tracheophyta</taxon>
        <taxon>Spermatophyta</taxon>
        <taxon>Magnoliopsida</taxon>
        <taxon>eudicotyledons</taxon>
        <taxon>Gunneridae</taxon>
        <taxon>Pentapetalae</taxon>
        <taxon>rosids</taxon>
        <taxon>fabids</taxon>
        <taxon>Fabales</taxon>
        <taxon>Fabaceae</taxon>
        <taxon>Cercidoideae</taxon>
        <taxon>Cercideae</taxon>
        <taxon>Bauhiniinae</taxon>
        <taxon>Bauhinia</taxon>
    </lineage>
</organism>
<dbReference type="Proteomes" id="UP000828941">
    <property type="component" value="Chromosome 5"/>
</dbReference>